<dbReference type="Gene3D" id="3.90.245.10">
    <property type="entry name" value="Ribonucleoside hydrolase-like"/>
    <property type="match status" value="1"/>
</dbReference>
<gene>
    <name evidence="4" type="ORF">KZC50_05410</name>
</gene>
<accession>A0AAJ2LZ68</accession>
<dbReference type="Pfam" id="PF01156">
    <property type="entry name" value="IU_nuc_hydro"/>
    <property type="match status" value="1"/>
</dbReference>
<name>A0AAJ2LZ68_9MICO</name>
<evidence type="ECO:0000256" key="1">
    <source>
        <dbReference type="ARBA" id="ARBA00022801"/>
    </source>
</evidence>
<sequence length="296" mass="32291">MSGETYRRIPTFPQARVIVDNDFAGDPDGLLALAHHLLADGAVVRGITGTAIPREGQPVPAGDTARDAVDELLDRLGVTERPAVSADTRARFAELTEPTDGARLLTVEAMREDDLPLYVCAGGPLTNIASALRADPTLADRMHIVWIGGGSHPDGAWEYNLTHDLPAAQFVFNETRVPIIQVPQAVYRQCAMSTAELEHGLRSAGEFGRWLYSRFTAPPSFVRIAGHWPMGDSPPVLITALTTESSMSRTIPSPWIDDEGRYAMHPSPRDLVVFDTIDVRLLFADFFARLHLAASV</sequence>
<dbReference type="GO" id="GO:0006152">
    <property type="term" value="P:purine nucleoside catabolic process"/>
    <property type="evidence" value="ECO:0007669"/>
    <property type="project" value="TreeGrafter"/>
</dbReference>
<reference evidence="4 5" key="1">
    <citation type="submission" date="2021-06" db="EMBL/GenBank/DDBJ databases">
        <title>Genome-based taxonomic framework of Microbacterium strains isolated from marine environment, the description of four new species and reclassification of four preexisting species.</title>
        <authorList>
            <person name="Lee S.D."/>
            <person name="Kim S.-M."/>
            <person name="Byeon Y.-S."/>
            <person name="Yang H.L."/>
            <person name="Kim I.S."/>
        </authorList>
    </citation>
    <scope>NUCLEOTIDE SEQUENCE [LARGE SCALE GENOMIC DNA]</scope>
    <source>
        <strain evidence="4 5">KACC 20514</strain>
    </source>
</reference>
<keyword evidence="2" id="KW-0326">Glycosidase</keyword>
<dbReference type="EMBL" id="JAHWXH010000001">
    <property type="protein sequence ID" value="MDS0245049.1"/>
    <property type="molecule type" value="Genomic_DNA"/>
</dbReference>
<dbReference type="SUPFAM" id="SSF53590">
    <property type="entry name" value="Nucleoside hydrolase"/>
    <property type="match status" value="1"/>
</dbReference>
<evidence type="ECO:0000256" key="2">
    <source>
        <dbReference type="ARBA" id="ARBA00023295"/>
    </source>
</evidence>
<comment type="caution">
    <text evidence="4">The sequence shown here is derived from an EMBL/GenBank/DDBJ whole genome shotgun (WGS) entry which is preliminary data.</text>
</comment>
<dbReference type="InterPro" id="IPR023186">
    <property type="entry name" value="IUNH"/>
</dbReference>
<protein>
    <submittedName>
        <fullName evidence="4">Nucleoside hydrolase</fullName>
    </submittedName>
</protein>
<dbReference type="Proteomes" id="UP001183582">
    <property type="component" value="Unassembled WGS sequence"/>
</dbReference>
<dbReference type="PANTHER" id="PTHR12304:SF4">
    <property type="entry name" value="URIDINE NUCLEOSIDASE"/>
    <property type="match status" value="1"/>
</dbReference>
<dbReference type="GO" id="GO:0005829">
    <property type="term" value="C:cytosol"/>
    <property type="evidence" value="ECO:0007669"/>
    <property type="project" value="TreeGrafter"/>
</dbReference>
<evidence type="ECO:0000313" key="5">
    <source>
        <dbReference type="Proteomes" id="UP001183582"/>
    </source>
</evidence>
<dbReference type="GeneID" id="301457645"/>
<keyword evidence="1 4" id="KW-0378">Hydrolase</keyword>
<feature type="domain" description="Inosine/uridine-preferring nucleoside hydrolase" evidence="3">
    <location>
        <begin position="96"/>
        <end position="212"/>
    </location>
</feature>
<evidence type="ECO:0000313" key="4">
    <source>
        <dbReference type="EMBL" id="MDS0245049.1"/>
    </source>
</evidence>
<dbReference type="InterPro" id="IPR036452">
    <property type="entry name" value="Ribo_hydro-like"/>
</dbReference>
<proteinExistence type="predicted"/>
<dbReference type="RefSeq" id="WP_310890898.1">
    <property type="nucleotide sequence ID" value="NZ_BAAAGR010000001.1"/>
</dbReference>
<evidence type="ECO:0000259" key="3">
    <source>
        <dbReference type="Pfam" id="PF01156"/>
    </source>
</evidence>
<organism evidence="4 5">
    <name type="scientific">Microbacterium aurantiacum</name>
    <dbReference type="NCBI Taxonomy" id="162393"/>
    <lineage>
        <taxon>Bacteria</taxon>
        <taxon>Bacillati</taxon>
        <taxon>Actinomycetota</taxon>
        <taxon>Actinomycetes</taxon>
        <taxon>Micrococcales</taxon>
        <taxon>Microbacteriaceae</taxon>
        <taxon>Microbacterium</taxon>
    </lineage>
</organism>
<dbReference type="PANTHER" id="PTHR12304">
    <property type="entry name" value="INOSINE-URIDINE PREFERRING NUCLEOSIDE HYDROLASE"/>
    <property type="match status" value="1"/>
</dbReference>
<dbReference type="AlphaFoldDB" id="A0AAJ2LZ68"/>
<dbReference type="GO" id="GO:0008477">
    <property type="term" value="F:purine nucleosidase activity"/>
    <property type="evidence" value="ECO:0007669"/>
    <property type="project" value="TreeGrafter"/>
</dbReference>
<dbReference type="InterPro" id="IPR001910">
    <property type="entry name" value="Inosine/uridine_hydrolase_dom"/>
</dbReference>